<reference evidence="10" key="1">
    <citation type="submission" date="2022-07" db="EMBL/GenBank/DDBJ databases">
        <title>Chromosome-level genome of Muraenolepis orangiensis.</title>
        <authorList>
            <person name="Kim J."/>
        </authorList>
    </citation>
    <scope>NUCLEOTIDE SEQUENCE</scope>
    <source>
        <strain evidence="10">KU_S4_2022</strain>
        <tissue evidence="10">Muscle</tissue>
    </source>
</reference>
<evidence type="ECO:0000256" key="1">
    <source>
        <dbReference type="ARBA" id="ARBA00004236"/>
    </source>
</evidence>
<keyword evidence="4" id="KW-0472">Membrane</keyword>
<keyword evidence="6" id="KW-0325">Glycoprotein</keyword>
<dbReference type="GO" id="GO:0005925">
    <property type="term" value="C:focal adhesion"/>
    <property type="evidence" value="ECO:0007669"/>
    <property type="project" value="TreeGrafter"/>
</dbReference>
<dbReference type="GO" id="GO:0007229">
    <property type="term" value="P:integrin-mediated signaling pathway"/>
    <property type="evidence" value="ECO:0007669"/>
    <property type="project" value="TreeGrafter"/>
</dbReference>
<evidence type="ECO:0000256" key="5">
    <source>
        <dbReference type="ARBA" id="ARBA00023157"/>
    </source>
</evidence>
<dbReference type="OrthoDB" id="8842429at2759"/>
<evidence type="ECO:0000313" key="10">
    <source>
        <dbReference type="EMBL" id="KAJ3589120.1"/>
    </source>
</evidence>
<keyword evidence="3 9" id="KW-0732">Signal</keyword>
<dbReference type="GO" id="GO:0005178">
    <property type="term" value="F:integrin binding"/>
    <property type="evidence" value="ECO:0007669"/>
    <property type="project" value="InterPro"/>
</dbReference>
<name>A0A9Q0I8F5_9TELE</name>
<accession>A0A9Q0I8F5</accession>
<dbReference type="GO" id="GO:0009897">
    <property type="term" value="C:external side of plasma membrane"/>
    <property type="evidence" value="ECO:0007669"/>
    <property type="project" value="TreeGrafter"/>
</dbReference>
<dbReference type="AlphaFoldDB" id="A0A9Q0I8F5"/>
<evidence type="ECO:0000256" key="2">
    <source>
        <dbReference type="ARBA" id="ARBA00022475"/>
    </source>
</evidence>
<comment type="caution">
    <text evidence="10">The sequence shown here is derived from an EMBL/GenBank/DDBJ whole genome shotgun (WGS) entry which is preliminary data.</text>
</comment>
<organism evidence="10 11">
    <name type="scientific">Muraenolepis orangiensis</name>
    <name type="common">Patagonian moray cod</name>
    <dbReference type="NCBI Taxonomy" id="630683"/>
    <lineage>
        <taxon>Eukaryota</taxon>
        <taxon>Metazoa</taxon>
        <taxon>Chordata</taxon>
        <taxon>Craniata</taxon>
        <taxon>Vertebrata</taxon>
        <taxon>Euteleostomi</taxon>
        <taxon>Actinopterygii</taxon>
        <taxon>Neopterygii</taxon>
        <taxon>Teleostei</taxon>
        <taxon>Neoteleostei</taxon>
        <taxon>Acanthomorphata</taxon>
        <taxon>Zeiogadaria</taxon>
        <taxon>Gadariae</taxon>
        <taxon>Gadiformes</taxon>
        <taxon>Muraenolepidoidei</taxon>
        <taxon>Muraenolepididae</taxon>
        <taxon>Muraenolepis</taxon>
    </lineage>
</organism>
<dbReference type="Proteomes" id="UP001148018">
    <property type="component" value="Unassembled WGS sequence"/>
</dbReference>
<dbReference type="GO" id="GO:0051894">
    <property type="term" value="P:positive regulation of focal adhesion assembly"/>
    <property type="evidence" value="ECO:0007669"/>
    <property type="project" value="TreeGrafter"/>
</dbReference>
<dbReference type="InterPro" id="IPR033292">
    <property type="entry name" value="THY1"/>
</dbReference>
<evidence type="ECO:0000256" key="4">
    <source>
        <dbReference type="ARBA" id="ARBA00023136"/>
    </source>
</evidence>
<evidence type="ECO:0000256" key="9">
    <source>
        <dbReference type="SAM" id="SignalP"/>
    </source>
</evidence>
<dbReference type="GO" id="GO:0005096">
    <property type="term" value="F:GTPase activator activity"/>
    <property type="evidence" value="ECO:0007669"/>
    <property type="project" value="TreeGrafter"/>
</dbReference>
<gene>
    <name evidence="10" type="ORF">NHX12_009968</name>
</gene>
<evidence type="ECO:0000256" key="3">
    <source>
        <dbReference type="ARBA" id="ARBA00022729"/>
    </source>
</evidence>
<dbReference type="PANTHER" id="PTHR19226">
    <property type="entry name" value="THY-1 MEMBRANE GLYCOPROTEIN"/>
    <property type="match status" value="1"/>
</dbReference>
<keyword evidence="11" id="KW-1185">Reference proteome</keyword>
<keyword evidence="2" id="KW-1003">Cell membrane</keyword>
<proteinExistence type="predicted"/>
<evidence type="ECO:0000256" key="7">
    <source>
        <dbReference type="ARBA" id="ARBA00023288"/>
    </source>
</evidence>
<dbReference type="GO" id="GO:0030425">
    <property type="term" value="C:dendrite"/>
    <property type="evidence" value="ECO:0007669"/>
    <property type="project" value="TreeGrafter"/>
</dbReference>
<sequence>MFLLAAVLLMGLASTQKVTRLTFCSVDDRHLRMDCKYEPAADSPEATCKYTQGDRTLDATDPGEPQDPAYKNRAKVRIIDGNYCQLRFDNLPEGKNNFTCTVKQTETAAMTAVLDKRLLLPCSAWSVSLQRGTTGTLLAVCCLPGLLHIAGL</sequence>
<comment type="subcellular location">
    <subcellularLocation>
        <location evidence="1">Cell membrane</location>
    </subcellularLocation>
</comment>
<dbReference type="GO" id="GO:0045121">
    <property type="term" value="C:membrane raft"/>
    <property type="evidence" value="ECO:0007669"/>
    <property type="project" value="TreeGrafter"/>
</dbReference>
<keyword evidence="5" id="KW-1015">Disulfide bond</keyword>
<dbReference type="GO" id="GO:0043209">
    <property type="term" value="C:myelin sheath"/>
    <property type="evidence" value="ECO:0007669"/>
    <property type="project" value="TreeGrafter"/>
</dbReference>
<keyword evidence="7" id="KW-0449">Lipoprotein</keyword>
<dbReference type="GO" id="GO:0030334">
    <property type="term" value="P:regulation of cell migration"/>
    <property type="evidence" value="ECO:0007669"/>
    <property type="project" value="InterPro"/>
</dbReference>
<feature type="signal peptide" evidence="9">
    <location>
        <begin position="1"/>
        <end position="15"/>
    </location>
</feature>
<feature type="chain" id="PRO_5040197786" evidence="9">
    <location>
        <begin position="16"/>
        <end position="152"/>
    </location>
</feature>
<evidence type="ECO:0000313" key="11">
    <source>
        <dbReference type="Proteomes" id="UP001148018"/>
    </source>
</evidence>
<dbReference type="PANTHER" id="PTHR19226:SF2">
    <property type="entry name" value="THY-1 MEMBRANE GLYCOPROTEIN"/>
    <property type="match status" value="1"/>
</dbReference>
<dbReference type="EMBL" id="JANIIK010000115">
    <property type="protein sequence ID" value="KAJ3589120.1"/>
    <property type="molecule type" value="Genomic_DNA"/>
</dbReference>
<dbReference type="GO" id="GO:0007155">
    <property type="term" value="P:cell adhesion"/>
    <property type="evidence" value="ECO:0007669"/>
    <property type="project" value="InterPro"/>
</dbReference>
<protein>
    <submittedName>
        <fullName evidence="10">Uncharacterized protein</fullName>
    </submittedName>
</protein>
<evidence type="ECO:0000256" key="6">
    <source>
        <dbReference type="ARBA" id="ARBA00023180"/>
    </source>
</evidence>
<evidence type="ECO:0000256" key="8">
    <source>
        <dbReference type="ARBA" id="ARBA00023319"/>
    </source>
</evidence>
<keyword evidence="8" id="KW-0393">Immunoglobulin domain</keyword>